<dbReference type="SUPFAM" id="SSF56219">
    <property type="entry name" value="DNase I-like"/>
    <property type="match status" value="1"/>
</dbReference>
<gene>
    <name evidence="1" type="ORF">THOM_2289</name>
</gene>
<sequence>MSRPAEDAASLHCQVQHPMTIKDRITRSKDGLTRIGVWKLEAFTTKTVKRLLGGQLDTELLVKRIRQSDGVRRHDVWLESAFYNAHARVVRNAVERVGGHMKVFENGRVRVPKPRVITTRGKPNSHLSAMTVNICGVMGKRADLCTVLDRKQPVIVALQETLLVREDYRLLLPGYATIESKMTAEDGSRGLALCIRKQSGLQLSEYKADPCFLAGTVEGLAEDNTTFSILMVCV</sequence>
<keyword evidence="2" id="KW-1185">Reference proteome</keyword>
<dbReference type="Proteomes" id="UP000011185">
    <property type="component" value="Unassembled WGS sequence"/>
</dbReference>
<dbReference type="AlphaFoldDB" id="L7JVP5"/>
<organism evidence="1 2">
    <name type="scientific">Trachipleistophora hominis</name>
    <name type="common">Microsporidian parasite</name>
    <dbReference type="NCBI Taxonomy" id="72359"/>
    <lineage>
        <taxon>Eukaryota</taxon>
        <taxon>Fungi</taxon>
        <taxon>Fungi incertae sedis</taxon>
        <taxon>Microsporidia</taxon>
        <taxon>Pleistophoridae</taxon>
        <taxon>Trachipleistophora</taxon>
    </lineage>
</organism>
<keyword evidence="1" id="KW-0378">Hydrolase</keyword>
<dbReference type="Gene3D" id="3.60.10.10">
    <property type="entry name" value="Endonuclease/exonuclease/phosphatase"/>
    <property type="match status" value="1"/>
</dbReference>
<dbReference type="VEuPathDB" id="MicrosporidiaDB:THOM_2289"/>
<dbReference type="OrthoDB" id="2671967at2759"/>
<reference evidence="1 2" key="1">
    <citation type="journal article" date="2012" name="PLoS Pathog.">
        <title>The genome of the obligate intracellular parasite Trachipleistophora hominis: new insights into microsporidian genome dynamics and reductive evolution.</title>
        <authorList>
            <person name="Heinz E."/>
            <person name="Williams T.A."/>
            <person name="Nakjang S."/>
            <person name="Noel C.J."/>
            <person name="Swan D.C."/>
            <person name="Goldberg A.V."/>
            <person name="Harris S.R."/>
            <person name="Weinmaier T."/>
            <person name="Markert S."/>
            <person name="Becher D."/>
            <person name="Bernhardt J."/>
            <person name="Dagan T."/>
            <person name="Hacker C."/>
            <person name="Lucocq J.M."/>
            <person name="Schweder T."/>
            <person name="Rattei T."/>
            <person name="Hall N."/>
            <person name="Hirt R.P."/>
            <person name="Embley T.M."/>
        </authorList>
    </citation>
    <scope>NUCLEOTIDE SEQUENCE [LARGE SCALE GENOMIC DNA]</scope>
</reference>
<keyword evidence="1" id="KW-0269">Exonuclease</keyword>
<dbReference type="EMBL" id="JH994023">
    <property type="protein sequence ID" value="ELQ74812.1"/>
    <property type="molecule type" value="Genomic_DNA"/>
</dbReference>
<evidence type="ECO:0000313" key="1">
    <source>
        <dbReference type="EMBL" id="ELQ74812.1"/>
    </source>
</evidence>
<evidence type="ECO:0000313" key="2">
    <source>
        <dbReference type="Proteomes" id="UP000011185"/>
    </source>
</evidence>
<name>L7JVP5_TRAHO</name>
<dbReference type="GO" id="GO:0004527">
    <property type="term" value="F:exonuclease activity"/>
    <property type="evidence" value="ECO:0007669"/>
    <property type="project" value="UniProtKB-KW"/>
</dbReference>
<dbReference type="GO" id="GO:0004519">
    <property type="term" value="F:endonuclease activity"/>
    <property type="evidence" value="ECO:0007669"/>
    <property type="project" value="UniProtKB-KW"/>
</dbReference>
<dbReference type="InterPro" id="IPR036691">
    <property type="entry name" value="Endo/exonu/phosph_ase_sf"/>
</dbReference>
<accession>L7JVP5</accession>
<keyword evidence="1" id="KW-0540">Nuclease</keyword>
<proteinExistence type="predicted"/>
<dbReference type="HOGENOM" id="CLU_1185754_0_0_1"/>
<protein>
    <submittedName>
        <fullName evidence="1">Putative Endonuclease/exonuclease/phosphatase protein</fullName>
    </submittedName>
</protein>
<dbReference type="STRING" id="72359.L7JVP5"/>
<keyword evidence="1" id="KW-0255">Endonuclease</keyword>
<dbReference type="InParanoid" id="L7JVP5"/>